<dbReference type="EMBL" id="GFAC01001181">
    <property type="protein sequence ID" value="JAT98007.1"/>
    <property type="molecule type" value="mRNA"/>
</dbReference>
<comment type="function">
    <text evidence="6">Specifically deaminates adenosine-37 to inosine in tRNA-Ala.</text>
</comment>
<feature type="domain" description="A to I editase" evidence="12">
    <location>
        <begin position="54"/>
        <end position="411"/>
    </location>
</feature>
<evidence type="ECO:0000256" key="9">
    <source>
        <dbReference type="ARBA" id="ARBA00040502"/>
    </source>
</evidence>
<protein>
    <recommendedName>
        <fullName evidence="9">tRNA-specific adenosine deaminase 1</fullName>
        <ecNumber evidence="8">3.5.4.34</ecNumber>
    </recommendedName>
    <alternativeName>
        <fullName evidence="10">tRNA-specific adenosine-37 deaminase</fullName>
    </alternativeName>
</protein>
<evidence type="ECO:0000256" key="3">
    <source>
        <dbReference type="ARBA" id="ARBA00022801"/>
    </source>
</evidence>
<evidence type="ECO:0000256" key="2">
    <source>
        <dbReference type="ARBA" id="ARBA00022723"/>
    </source>
</evidence>
<evidence type="ECO:0000256" key="6">
    <source>
        <dbReference type="ARBA" id="ARBA00037784"/>
    </source>
</evidence>
<comment type="similarity">
    <text evidence="7">Belongs to the ADAT1 family.</text>
</comment>
<dbReference type="Pfam" id="PF02137">
    <property type="entry name" value="A_deamin"/>
    <property type="match status" value="1"/>
</dbReference>
<evidence type="ECO:0000256" key="1">
    <source>
        <dbReference type="ARBA" id="ARBA00022694"/>
    </source>
</evidence>
<dbReference type="SMART" id="SM00552">
    <property type="entry name" value="ADEAMc"/>
    <property type="match status" value="1"/>
</dbReference>
<reference evidence="13" key="1">
    <citation type="journal article" date="2017" name="Front. Cell. Infect. Microbiol.">
        <title>The Distinct Transcriptional Response of the Midgut of Amblyomma sculptum and Amblyomma aureolatum Ticks to Rickettsia rickettsii Correlates to Their Differences in Susceptibility to Infection.</title>
        <authorList>
            <person name="Martins L.A."/>
            <person name="Galletti M.F.B.M."/>
            <person name="Ribeiro J.M."/>
            <person name="Fujita A."/>
            <person name="Costa F.B."/>
            <person name="Labruna M.B."/>
            <person name="Daffre S."/>
            <person name="Fogaca A.C."/>
        </authorList>
    </citation>
    <scope>NUCLEOTIDE SEQUENCE</scope>
</reference>
<dbReference type="GO" id="GO:0046872">
    <property type="term" value="F:metal ion binding"/>
    <property type="evidence" value="ECO:0007669"/>
    <property type="project" value="UniProtKB-KW"/>
</dbReference>
<evidence type="ECO:0000256" key="11">
    <source>
        <dbReference type="ARBA" id="ARBA00047635"/>
    </source>
</evidence>
<dbReference type="EC" id="3.5.4.34" evidence="8"/>
<name>A0A1E1XFF9_9ACAR</name>
<keyword evidence="4" id="KW-0862">Zinc</keyword>
<evidence type="ECO:0000256" key="5">
    <source>
        <dbReference type="ARBA" id="ARBA00037026"/>
    </source>
</evidence>
<comment type="cofactor">
    <cofactor evidence="5">
        <name>1D-myo-inositol hexakisphosphate</name>
        <dbReference type="ChEBI" id="CHEBI:58130"/>
    </cofactor>
</comment>
<organism evidence="13">
    <name type="scientific">Amblyomma aureolatum</name>
    <dbReference type="NCBI Taxonomy" id="187763"/>
    <lineage>
        <taxon>Eukaryota</taxon>
        <taxon>Metazoa</taxon>
        <taxon>Ecdysozoa</taxon>
        <taxon>Arthropoda</taxon>
        <taxon>Chelicerata</taxon>
        <taxon>Arachnida</taxon>
        <taxon>Acari</taxon>
        <taxon>Parasitiformes</taxon>
        <taxon>Ixodida</taxon>
        <taxon>Ixodoidea</taxon>
        <taxon>Ixodidae</taxon>
        <taxon>Amblyomminae</taxon>
        <taxon>Amblyomma</taxon>
    </lineage>
</organism>
<dbReference type="GO" id="GO:0043829">
    <property type="term" value="F:tRNA-specific adenosine-37 deaminase activity"/>
    <property type="evidence" value="ECO:0007669"/>
    <property type="project" value="UniProtKB-EC"/>
</dbReference>
<keyword evidence="2" id="KW-0479">Metal-binding</keyword>
<evidence type="ECO:0000256" key="10">
    <source>
        <dbReference type="ARBA" id="ARBA00041760"/>
    </source>
</evidence>
<keyword evidence="1" id="KW-0819">tRNA processing</keyword>
<sequence length="417" mass="45947">MSKSNDFAEKVSALCYIVYDGLPKTGKPSRDCEWTLLSAILLEDVNKDTLQVVSIATGTKSIPTGSACKLGNQVVDNHAEVLARRCFLRFAYLELLKLALGEDSSVFVPTGSSVFEYHLRPGLRLHLFSSHTPCGDASIFPKNDALPLVTAAEDIENGATAAKRPRLHLDSGDIYRTGAKCVPGVAQDEKQPGAGYHQLGVARSKPGRGAISLSMSCSDKIAKWRYCGLEGALLSHFLRGKEPLRLSSVVVAGCPYNESAMRRALHDRLSPLEDAPPLEFHYSRQVFCHSRSQAVKSSAASAVPCASSVMWWLGSDKATYVGVNGYKQGVTRKNIDKPAARLPICRRELFEQFHRLMHEISNDRLPQTLRGDDLQTYSQFKQAAKVYQERKTDFHSRLPGWTAKSLELQSFAMQGSV</sequence>
<dbReference type="GO" id="GO:0003723">
    <property type="term" value="F:RNA binding"/>
    <property type="evidence" value="ECO:0007669"/>
    <property type="project" value="InterPro"/>
</dbReference>
<dbReference type="InterPro" id="IPR002466">
    <property type="entry name" value="A_deamin"/>
</dbReference>
<dbReference type="PANTHER" id="PTHR46516">
    <property type="entry name" value="TRNA-SPECIFIC ADENOSINE DEAMINASE 1"/>
    <property type="match status" value="1"/>
</dbReference>
<evidence type="ECO:0000313" key="13">
    <source>
        <dbReference type="EMBL" id="JAT98007.1"/>
    </source>
</evidence>
<evidence type="ECO:0000259" key="12">
    <source>
        <dbReference type="PROSITE" id="PS50141"/>
    </source>
</evidence>
<dbReference type="GO" id="GO:0008033">
    <property type="term" value="P:tRNA processing"/>
    <property type="evidence" value="ECO:0007669"/>
    <property type="project" value="UniProtKB-KW"/>
</dbReference>
<evidence type="ECO:0000256" key="7">
    <source>
        <dbReference type="ARBA" id="ARBA00038326"/>
    </source>
</evidence>
<dbReference type="PROSITE" id="PS50141">
    <property type="entry name" value="A_DEAMIN_EDITASE"/>
    <property type="match status" value="1"/>
</dbReference>
<dbReference type="AlphaFoldDB" id="A0A1E1XFF9"/>
<evidence type="ECO:0000256" key="4">
    <source>
        <dbReference type="ARBA" id="ARBA00022833"/>
    </source>
</evidence>
<accession>A0A1E1XFF9</accession>
<evidence type="ECO:0000256" key="8">
    <source>
        <dbReference type="ARBA" id="ARBA00038940"/>
    </source>
</evidence>
<keyword evidence="3" id="KW-0378">Hydrolase</keyword>
<proteinExistence type="evidence at transcript level"/>
<dbReference type="PANTHER" id="PTHR46516:SF1">
    <property type="entry name" value="TRNA-SPECIFIC ADENOSINE DEAMINASE 1"/>
    <property type="match status" value="1"/>
</dbReference>
<comment type="catalytic activity">
    <reaction evidence="11">
        <text>adenosine(37) in tRNA(Ala) + H2O + H(+) = inosine(37) in tRNA(Ala) + NH4(+)</text>
        <dbReference type="Rhea" id="RHEA:50968"/>
        <dbReference type="Rhea" id="RHEA-COMP:12855"/>
        <dbReference type="Rhea" id="RHEA-COMP:12856"/>
        <dbReference type="ChEBI" id="CHEBI:15377"/>
        <dbReference type="ChEBI" id="CHEBI:15378"/>
        <dbReference type="ChEBI" id="CHEBI:28938"/>
        <dbReference type="ChEBI" id="CHEBI:74411"/>
        <dbReference type="ChEBI" id="CHEBI:82852"/>
        <dbReference type="EC" id="3.5.4.34"/>
    </reaction>
</comment>